<comment type="subcellular location">
    <subcellularLocation>
        <location evidence="1">Cell membrane</location>
        <topology evidence="1">Multi-pass membrane protein</topology>
    </subcellularLocation>
</comment>
<gene>
    <name evidence="13" type="ORF">JOB18_034911</name>
</gene>
<dbReference type="PROSITE" id="PS00237">
    <property type="entry name" value="G_PROTEIN_RECEP_F1_1"/>
    <property type="match status" value="1"/>
</dbReference>
<dbReference type="GO" id="GO:0051378">
    <property type="term" value="F:serotonin binding"/>
    <property type="evidence" value="ECO:0007669"/>
    <property type="project" value="UniProtKB-ARBA"/>
</dbReference>
<proteinExistence type="predicted"/>
<evidence type="ECO:0000256" key="3">
    <source>
        <dbReference type="ARBA" id="ARBA00022610"/>
    </source>
</evidence>
<keyword evidence="2" id="KW-1003">Cell membrane</keyword>
<evidence type="ECO:0000256" key="5">
    <source>
        <dbReference type="ARBA" id="ARBA00022989"/>
    </source>
</evidence>
<dbReference type="PANTHER" id="PTHR24249:SF415">
    <property type="entry name" value="TRACE AMINE-ASSOCIATED RECEPTOR 1"/>
    <property type="match status" value="1"/>
</dbReference>
<keyword evidence="10" id="KW-0807">Transducer</keyword>
<evidence type="ECO:0000256" key="6">
    <source>
        <dbReference type="ARBA" id="ARBA00023040"/>
    </source>
</evidence>
<dbReference type="InterPro" id="IPR000276">
    <property type="entry name" value="GPCR_Rhodpsn"/>
</dbReference>
<evidence type="ECO:0000256" key="8">
    <source>
        <dbReference type="ARBA" id="ARBA00023157"/>
    </source>
</evidence>
<keyword evidence="7 11" id="KW-0472">Membrane</keyword>
<dbReference type="GO" id="GO:0001594">
    <property type="term" value="F:trace-amine receptor activity"/>
    <property type="evidence" value="ECO:0007669"/>
    <property type="project" value="TreeGrafter"/>
</dbReference>
<dbReference type="SMART" id="SM01381">
    <property type="entry name" value="7TM_GPCR_Srsx"/>
    <property type="match status" value="1"/>
</dbReference>
<feature type="transmembrane region" description="Helical" evidence="11">
    <location>
        <begin position="89"/>
        <end position="115"/>
    </location>
</feature>
<dbReference type="AlphaFoldDB" id="A0AAV6RVL6"/>
<dbReference type="FunFam" id="1.20.1070.10:FF:000523">
    <property type="entry name" value="5-hydroxytryptamine receptor 2B"/>
    <property type="match status" value="1"/>
</dbReference>
<dbReference type="PROSITE" id="PS50262">
    <property type="entry name" value="G_PROTEIN_RECEP_F1_2"/>
    <property type="match status" value="1"/>
</dbReference>
<keyword evidence="4 11" id="KW-0812">Transmembrane</keyword>
<protein>
    <submittedName>
        <fullName evidence="13">Trace amine-associated receptor 1-like</fullName>
    </submittedName>
</protein>
<evidence type="ECO:0000256" key="10">
    <source>
        <dbReference type="ARBA" id="ARBA00023224"/>
    </source>
</evidence>
<dbReference type="EMBL" id="JAGKHQ010000009">
    <property type="protein sequence ID" value="KAG7509113.1"/>
    <property type="molecule type" value="Genomic_DNA"/>
</dbReference>
<keyword evidence="14" id="KW-1185">Reference proteome</keyword>
<name>A0AAV6RVL6_SOLSE</name>
<feature type="transmembrane region" description="Helical" evidence="11">
    <location>
        <begin position="298"/>
        <end position="319"/>
    </location>
</feature>
<feature type="transmembrane region" description="Helical" evidence="11">
    <location>
        <begin position="208"/>
        <end position="229"/>
    </location>
</feature>
<feature type="transmembrane region" description="Helical" evidence="11">
    <location>
        <begin position="48"/>
        <end position="77"/>
    </location>
</feature>
<dbReference type="SUPFAM" id="SSF81321">
    <property type="entry name" value="Family A G protein-coupled receptor-like"/>
    <property type="match status" value="1"/>
</dbReference>
<keyword evidence="8" id="KW-1015">Disulfide bond</keyword>
<evidence type="ECO:0000256" key="9">
    <source>
        <dbReference type="ARBA" id="ARBA00023170"/>
    </source>
</evidence>
<evidence type="ECO:0000256" key="2">
    <source>
        <dbReference type="ARBA" id="ARBA00022475"/>
    </source>
</evidence>
<feature type="domain" description="G-protein coupled receptors family 1 profile" evidence="12">
    <location>
        <begin position="66"/>
        <end position="314"/>
    </location>
</feature>
<sequence length="343" mass="38936">MILCVCLDVKQVINNINDNLSMDSSDVVAEQLLFNESANVPDITAVTISYLFCIFSGLLSVLITFGNLLVIISIAYFKQLHTPTNFLMLSLAVADLLVGLFILPFTVILFVSSYWRLYDLLCRVRSSLDMLLCNSSIWNMCFISVDRYYAVCHPLIYRIKINVRVVGIMIMLSWTIATLNGIIITFQAPDKGQKNKRCASFQNKAQGTVVVGVLIAFFFPAIVMFALYLKIFMVAQRQARSILSMANSAAAASKMERKATKTLSIVVGSFLLCWTPFILCMSFNPLSNYTIPFHVMQFFKWLGWSNSMFNPFIYAFFYSQFRSAFRMIMTGKIFKDVSNCKLF</sequence>
<evidence type="ECO:0000259" key="12">
    <source>
        <dbReference type="PROSITE" id="PS50262"/>
    </source>
</evidence>
<feature type="transmembrane region" description="Helical" evidence="11">
    <location>
        <begin position="263"/>
        <end position="286"/>
    </location>
</feature>
<feature type="transmembrane region" description="Helical" evidence="11">
    <location>
        <begin position="165"/>
        <end position="188"/>
    </location>
</feature>
<reference evidence="13" key="2">
    <citation type="submission" date="2021-03" db="EMBL/GenBank/DDBJ databases">
        <authorList>
            <person name="Guerrero-Cozar I."/>
            <person name="Gomez-Garrido J."/>
            <person name="Berbel C."/>
            <person name="Martinez-Blanch J.F."/>
            <person name="Alioto T."/>
            <person name="Claros M.G."/>
            <person name="Gagnaire P.A."/>
            <person name="Manchado M."/>
        </authorList>
    </citation>
    <scope>NUCLEOTIDE SEQUENCE</scope>
    <source>
        <strain evidence="13">Sse05_10M</strain>
        <tissue evidence="13">Blood</tissue>
    </source>
</reference>
<evidence type="ECO:0000313" key="13">
    <source>
        <dbReference type="EMBL" id="KAG7509109.1"/>
    </source>
</evidence>
<evidence type="ECO:0000256" key="4">
    <source>
        <dbReference type="ARBA" id="ARBA00022692"/>
    </source>
</evidence>
<keyword evidence="5 11" id="KW-1133">Transmembrane helix</keyword>
<dbReference type="Pfam" id="PF00001">
    <property type="entry name" value="7tm_1"/>
    <property type="match status" value="1"/>
</dbReference>
<dbReference type="Proteomes" id="UP000693946">
    <property type="component" value="Linkage Group LG17"/>
</dbReference>
<comment type="caution">
    <text evidence="13">The sequence shown here is derived from an EMBL/GenBank/DDBJ whole genome shotgun (WGS) entry which is preliminary data.</text>
</comment>
<dbReference type="GO" id="GO:0005886">
    <property type="term" value="C:plasma membrane"/>
    <property type="evidence" value="ECO:0007669"/>
    <property type="project" value="UniProtKB-SubCell"/>
</dbReference>
<evidence type="ECO:0000313" key="14">
    <source>
        <dbReference type="Proteomes" id="UP000693946"/>
    </source>
</evidence>
<keyword evidence="6" id="KW-0297">G-protein coupled receptor</keyword>
<accession>A0AAV6RVL6</accession>
<reference evidence="13 14" key="1">
    <citation type="journal article" date="2021" name="Sci. Rep.">
        <title>Chromosome anchoring in Senegalese sole (Solea senegalensis) reveals sex-associated markers and genome rearrangements in flatfish.</title>
        <authorList>
            <person name="Guerrero-Cozar I."/>
            <person name="Gomez-Garrido J."/>
            <person name="Berbel C."/>
            <person name="Martinez-Blanch J.F."/>
            <person name="Alioto T."/>
            <person name="Claros M.G."/>
            <person name="Gagnaire P.A."/>
            <person name="Manchado M."/>
        </authorList>
    </citation>
    <scope>NUCLEOTIDE SEQUENCE [LARGE SCALE GENOMIC DNA]</scope>
    <source>
        <strain evidence="13">Sse05_10M</strain>
    </source>
</reference>
<evidence type="ECO:0000256" key="7">
    <source>
        <dbReference type="ARBA" id="ARBA00023136"/>
    </source>
</evidence>
<evidence type="ECO:0000256" key="11">
    <source>
        <dbReference type="SAM" id="Phobius"/>
    </source>
</evidence>
<keyword evidence="9 13" id="KW-0675">Receptor</keyword>
<keyword evidence="3" id="KW-0085">Behavior</keyword>
<dbReference type="EMBL" id="JAGKHQ010000009">
    <property type="protein sequence ID" value="KAG7509109.1"/>
    <property type="molecule type" value="Genomic_DNA"/>
</dbReference>
<evidence type="ECO:0000256" key="1">
    <source>
        <dbReference type="ARBA" id="ARBA00004651"/>
    </source>
</evidence>
<dbReference type="InterPro" id="IPR050569">
    <property type="entry name" value="TAAR"/>
</dbReference>
<dbReference type="PANTHER" id="PTHR24249">
    <property type="entry name" value="HISTAMINE RECEPTOR-RELATED G-PROTEIN COUPLED RECEPTOR"/>
    <property type="match status" value="1"/>
</dbReference>
<dbReference type="InterPro" id="IPR017452">
    <property type="entry name" value="GPCR_Rhodpsn_7TM"/>
</dbReference>
<organism evidence="13 14">
    <name type="scientific">Solea senegalensis</name>
    <name type="common">Senegalese sole</name>
    <dbReference type="NCBI Taxonomy" id="28829"/>
    <lineage>
        <taxon>Eukaryota</taxon>
        <taxon>Metazoa</taxon>
        <taxon>Chordata</taxon>
        <taxon>Craniata</taxon>
        <taxon>Vertebrata</taxon>
        <taxon>Euteleostomi</taxon>
        <taxon>Actinopterygii</taxon>
        <taxon>Neopterygii</taxon>
        <taxon>Teleostei</taxon>
        <taxon>Neoteleostei</taxon>
        <taxon>Acanthomorphata</taxon>
        <taxon>Carangaria</taxon>
        <taxon>Pleuronectiformes</taxon>
        <taxon>Pleuronectoidei</taxon>
        <taxon>Soleidae</taxon>
        <taxon>Solea</taxon>
    </lineage>
</organism>